<dbReference type="InterPro" id="IPR000551">
    <property type="entry name" value="MerR-type_HTH_dom"/>
</dbReference>
<dbReference type="PRINTS" id="PR00040">
    <property type="entry name" value="HTHMERR"/>
</dbReference>
<keyword evidence="7" id="KW-1185">Reference proteome</keyword>
<dbReference type="InterPro" id="IPR009061">
    <property type="entry name" value="DNA-bd_dom_put_sf"/>
</dbReference>
<protein>
    <recommendedName>
        <fullName evidence="5">HTH merR-type domain-containing protein</fullName>
    </recommendedName>
</protein>
<evidence type="ECO:0000256" key="3">
    <source>
        <dbReference type="ARBA" id="ARBA00023163"/>
    </source>
</evidence>
<dbReference type="PANTHER" id="PTHR30204:SF94">
    <property type="entry name" value="HEAVY METAL-DEPENDENT TRANSCRIPTIONAL REGULATOR HI_0293-RELATED"/>
    <property type="match status" value="1"/>
</dbReference>
<evidence type="ECO:0000259" key="5">
    <source>
        <dbReference type="PROSITE" id="PS50937"/>
    </source>
</evidence>
<dbReference type="SUPFAM" id="SSF46955">
    <property type="entry name" value="Putative DNA-binding domain"/>
    <property type="match status" value="1"/>
</dbReference>
<evidence type="ECO:0000256" key="4">
    <source>
        <dbReference type="SAM" id="Phobius"/>
    </source>
</evidence>
<dbReference type="Proteomes" id="UP001600894">
    <property type="component" value="Unassembled WGS sequence"/>
</dbReference>
<accession>A0ABQ0AVU0</accession>
<feature type="domain" description="HTH merR-type" evidence="5">
    <location>
        <begin position="1"/>
        <end position="71"/>
    </location>
</feature>
<dbReference type="SMART" id="SM00422">
    <property type="entry name" value="HTH_MERR"/>
    <property type="match status" value="1"/>
</dbReference>
<keyword evidence="4" id="KW-1133">Transmembrane helix</keyword>
<dbReference type="Gene3D" id="1.10.1660.10">
    <property type="match status" value="1"/>
</dbReference>
<evidence type="ECO:0000256" key="2">
    <source>
        <dbReference type="ARBA" id="ARBA00023125"/>
    </source>
</evidence>
<dbReference type="PANTHER" id="PTHR30204">
    <property type="entry name" value="REDOX-CYCLING DRUG-SENSING TRANSCRIPTIONAL ACTIVATOR SOXR"/>
    <property type="match status" value="1"/>
</dbReference>
<dbReference type="RefSeq" id="WP_176254739.1">
    <property type="nucleotide sequence ID" value="NZ_BAABXL010000001.1"/>
</dbReference>
<comment type="caution">
    <text evidence="6">The sequence shown here is derived from an EMBL/GenBank/DDBJ whole genome shotgun (WGS) entry which is preliminary data.</text>
</comment>
<proteinExistence type="predicted"/>
<keyword evidence="2" id="KW-0238">DNA-binding</keyword>
<dbReference type="PROSITE" id="PS50937">
    <property type="entry name" value="HTH_MERR_2"/>
    <property type="match status" value="1"/>
</dbReference>
<dbReference type="InterPro" id="IPR047057">
    <property type="entry name" value="MerR_fam"/>
</dbReference>
<evidence type="ECO:0000313" key="7">
    <source>
        <dbReference type="Proteomes" id="UP001600894"/>
    </source>
</evidence>
<name>A0ABQ0AVU0_9FIRM</name>
<feature type="transmembrane region" description="Helical" evidence="4">
    <location>
        <begin position="231"/>
        <end position="252"/>
    </location>
</feature>
<dbReference type="Pfam" id="PF13411">
    <property type="entry name" value="MerR_1"/>
    <property type="match status" value="1"/>
</dbReference>
<feature type="transmembrane region" description="Helical" evidence="4">
    <location>
        <begin position="264"/>
        <end position="283"/>
    </location>
</feature>
<dbReference type="EMBL" id="BAABXL010000001">
    <property type="protein sequence ID" value="GAA6268152.1"/>
    <property type="molecule type" value="Genomic_DNA"/>
</dbReference>
<organism evidence="6 7">
    <name type="scientific">Enterocloster alcoholdehydrogenati</name>
    <dbReference type="NCBI Taxonomy" id="2547410"/>
    <lineage>
        <taxon>Bacteria</taxon>
        <taxon>Bacillati</taxon>
        <taxon>Bacillota</taxon>
        <taxon>Clostridia</taxon>
        <taxon>Lachnospirales</taxon>
        <taxon>Lachnospiraceae</taxon>
        <taxon>Enterocloster</taxon>
    </lineage>
</organism>
<keyword evidence="3" id="KW-0804">Transcription</keyword>
<dbReference type="CDD" id="cd01106">
    <property type="entry name" value="HTH_TipAL-Mta"/>
    <property type="match status" value="1"/>
</dbReference>
<keyword evidence="1" id="KW-0805">Transcription regulation</keyword>
<gene>
    <name evidence="6" type="ORF">F130042H8_12120</name>
</gene>
<reference evidence="6 7" key="1">
    <citation type="submission" date="2024-04" db="EMBL/GenBank/DDBJ databases">
        <title>Defined microbial consortia suppress multidrug-resistant proinflammatory Enterobacteriaceae via ecological control.</title>
        <authorList>
            <person name="Furuichi M."/>
            <person name="Kawaguchi T."/>
            <person name="Pust M."/>
            <person name="Yasuma K."/>
            <person name="Plichta D."/>
            <person name="Hasegawa N."/>
            <person name="Ohya T."/>
            <person name="Bhattarai S."/>
            <person name="Sasajima S."/>
            <person name="Aoto Y."/>
            <person name="Tuganbaev T."/>
            <person name="Yaginuma M."/>
            <person name="Ueda M."/>
            <person name="Okahashi N."/>
            <person name="Amafuji K."/>
            <person name="Kiridooshi Y."/>
            <person name="Sugita K."/>
            <person name="Strazar M."/>
            <person name="Skelly A."/>
            <person name="Suda W."/>
            <person name="Hattori M."/>
            <person name="Nakamoto N."/>
            <person name="Caballero S."/>
            <person name="Norman J."/>
            <person name="Olle B."/>
            <person name="Tanoue T."/>
            <person name="Arita M."/>
            <person name="Bucci V."/>
            <person name="Atarashi K."/>
            <person name="Xavier R."/>
            <person name="Honda K."/>
        </authorList>
    </citation>
    <scope>NUCLEOTIDE SEQUENCE [LARGE SCALE GENOMIC DNA]</scope>
    <source>
        <strain evidence="7">f13</strain>
    </source>
</reference>
<evidence type="ECO:0000313" key="6">
    <source>
        <dbReference type="EMBL" id="GAA6268152.1"/>
    </source>
</evidence>
<sequence>MSRTIKEAQQLTGITSQNIRYYEKQGLLTPERNEENSYRLYSEEDIGRLKMIRLFRKLGMPVGEIRRMFEGDISLEEAIASQISRLQSQKEELTAALEFCGKIKEEQLADVDPDMYLEEIEKEERAGSVFMQFINDYAQVVRSEAIRDFSFMPEDRCDDPEIFSQELLKYARENKKTIVITKKGLSPRFMMDGAEYKAYRTSSRLGIVIRCELVHPEDYIPAGMTVRRYRILRVISIAALPLLLWGISALCFLDRLDLRSPGSWLALFVMGTVFLADLFFVYYSHGKNFKG</sequence>
<evidence type="ECO:0000256" key="1">
    <source>
        <dbReference type="ARBA" id="ARBA00023015"/>
    </source>
</evidence>
<keyword evidence="4" id="KW-0812">Transmembrane</keyword>
<keyword evidence="4" id="KW-0472">Membrane</keyword>